<dbReference type="EMBL" id="BLXT01000945">
    <property type="protein sequence ID" value="GFN81727.1"/>
    <property type="molecule type" value="Genomic_DNA"/>
</dbReference>
<keyword evidence="2" id="KW-1185">Reference proteome</keyword>
<name>A0AAV3YHT8_9GAST</name>
<gene>
    <name evidence="1" type="ORF">PoB_000823300</name>
</gene>
<organism evidence="1 2">
    <name type="scientific">Plakobranchus ocellatus</name>
    <dbReference type="NCBI Taxonomy" id="259542"/>
    <lineage>
        <taxon>Eukaryota</taxon>
        <taxon>Metazoa</taxon>
        <taxon>Spiralia</taxon>
        <taxon>Lophotrochozoa</taxon>
        <taxon>Mollusca</taxon>
        <taxon>Gastropoda</taxon>
        <taxon>Heterobranchia</taxon>
        <taxon>Euthyneura</taxon>
        <taxon>Panpulmonata</taxon>
        <taxon>Sacoglossa</taxon>
        <taxon>Placobranchoidea</taxon>
        <taxon>Plakobranchidae</taxon>
        <taxon>Plakobranchus</taxon>
    </lineage>
</organism>
<evidence type="ECO:0000313" key="2">
    <source>
        <dbReference type="Proteomes" id="UP000735302"/>
    </source>
</evidence>
<dbReference type="Proteomes" id="UP000735302">
    <property type="component" value="Unassembled WGS sequence"/>
</dbReference>
<comment type="caution">
    <text evidence="1">The sequence shown here is derived from an EMBL/GenBank/DDBJ whole genome shotgun (WGS) entry which is preliminary data.</text>
</comment>
<reference evidence="1 2" key="1">
    <citation type="journal article" date="2021" name="Elife">
        <title>Chloroplast acquisition without the gene transfer in kleptoplastic sea slugs, Plakobranchus ocellatus.</title>
        <authorList>
            <person name="Maeda T."/>
            <person name="Takahashi S."/>
            <person name="Yoshida T."/>
            <person name="Shimamura S."/>
            <person name="Takaki Y."/>
            <person name="Nagai Y."/>
            <person name="Toyoda A."/>
            <person name="Suzuki Y."/>
            <person name="Arimoto A."/>
            <person name="Ishii H."/>
            <person name="Satoh N."/>
            <person name="Nishiyama T."/>
            <person name="Hasebe M."/>
            <person name="Maruyama T."/>
            <person name="Minagawa J."/>
            <person name="Obokata J."/>
            <person name="Shigenobu S."/>
        </authorList>
    </citation>
    <scope>NUCLEOTIDE SEQUENCE [LARGE SCALE GENOMIC DNA]</scope>
</reference>
<protein>
    <submittedName>
        <fullName evidence="1">Uncharacterized protein</fullName>
    </submittedName>
</protein>
<dbReference type="AlphaFoldDB" id="A0AAV3YHT8"/>
<evidence type="ECO:0000313" key="1">
    <source>
        <dbReference type="EMBL" id="GFN81727.1"/>
    </source>
</evidence>
<sequence length="137" mass="15424">MPTGHPCHNRLPARLCHPIQQSHTVIGQLESRLQARCHKLPRFTEKAFLWQDKTSPEKLRACFGPRDKLIDIATHHQDQTEMDVAAAATTAASLESKLDIAMLGKRPANERTTRLHGQEPGRNKLDRCKAIQCKSVD</sequence>
<proteinExistence type="predicted"/>
<accession>A0AAV3YHT8</accession>